<sequence>MLACFAASQSADNPLSGLQIGEQPAPVAEDGWTVVTVRTAGLNHHDLWSLKGWVCPPTGYR</sequence>
<protein>
    <recommendedName>
        <fullName evidence="3">Zn-dependent oxidoreductase</fullName>
    </recommendedName>
</protein>
<dbReference type="SUPFAM" id="SSF50129">
    <property type="entry name" value="GroES-like"/>
    <property type="match status" value="1"/>
</dbReference>
<reference evidence="2" key="1">
    <citation type="journal article" date="2019" name="Int. J. Syst. Evol. Microbiol.">
        <title>The Global Catalogue of Microorganisms (GCM) 10K type strain sequencing project: providing services to taxonomists for standard genome sequencing and annotation.</title>
        <authorList>
            <consortium name="The Broad Institute Genomics Platform"/>
            <consortium name="The Broad Institute Genome Sequencing Center for Infectious Disease"/>
            <person name="Wu L."/>
            <person name="Ma J."/>
        </authorList>
    </citation>
    <scope>NUCLEOTIDE SEQUENCE [LARGE SCALE GENOMIC DNA]</scope>
    <source>
        <strain evidence="2">NBRC 105830</strain>
    </source>
</reference>
<dbReference type="Gene3D" id="3.90.180.10">
    <property type="entry name" value="Medium-chain alcohol dehydrogenases, catalytic domain"/>
    <property type="match status" value="1"/>
</dbReference>
<keyword evidence="2" id="KW-1185">Reference proteome</keyword>
<evidence type="ECO:0000313" key="2">
    <source>
        <dbReference type="Proteomes" id="UP001157109"/>
    </source>
</evidence>
<accession>A0ABQ6HJ19</accession>
<evidence type="ECO:0008006" key="3">
    <source>
        <dbReference type="Google" id="ProtNLM"/>
    </source>
</evidence>
<evidence type="ECO:0000313" key="1">
    <source>
        <dbReference type="EMBL" id="GMA18519.1"/>
    </source>
</evidence>
<dbReference type="InterPro" id="IPR011032">
    <property type="entry name" value="GroES-like_sf"/>
</dbReference>
<organism evidence="1 2">
    <name type="scientific">Arsenicicoccus piscis</name>
    <dbReference type="NCBI Taxonomy" id="673954"/>
    <lineage>
        <taxon>Bacteria</taxon>
        <taxon>Bacillati</taxon>
        <taxon>Actinomycetota</taxon>
        <taxon>Actinomycetes</taxon>
        <taxon>Micrococcales</taxon>
        <taxon>Intrasporangiaceae</taxon>
        <taxon>Arsenicicoccus</taxon>
    </lineage>
</organism>
<dbReference type="EMBL" id="BSUJ01000001">
    <property type="protein sequence ID" value="GMA18519.1"/>
    <property type="molecule type" value="Genomic_DNA"/>
</dbReference>
<comment type="caution">
    <text evidence="1">The sequence shown here is derived from an EMBL/GenBank/DDBJ whole genome shotgun (WGS) entry which is preliminary data.</text>
</comment>
<name>A0ABQ6HJ19_9MICO</name>
<proteinExistence type="predicted"/>
<gene>
    <name evidence="1" type="ORF">GCM10025862_05400</name>
</gene>
<dbReference type="Proteomes" id="UP001157109">
    <property type="component" value="Unassembled WGS sequence"/>
</dbReference>